<evidence type="ECO:0000256" key="9">
    <source>
        <dbReference type="ARBA" id="ARBA00022776"/>
    </source>
</evidence>
<evidence type="ECO:0000256" key="11">
    <source>
        <dbReference type="ARBA" id="ARBA00023128"/>
    </source>
</evidence>
<keyword evidence="10 17" id="KW-1133">Transmembrane helix</keyword>
<dbReference type="InterPro" id="IPR008657">
    <property type="entry name" value="JTB"/>
</dbReference>
<keyword evidence="12 17" id="KW-0472">Membrane</keyword>
<dbReference type="GO" id="GO:0005739">
    <property type="term" value="C:mitochondrion"/>
    <property type="evidence" value="ECO:0007669"/>
    <property type="project" value="UniProtKB-SubCell"/>
</dbReference>
<dbReference type="FunCoup" id="A0A6J0B8C5">
    <property type="interactions" value="254"/>
</dbReference>
<reference evidence="19" key="1">
    <citation type="submission" date="2025-08" db="UniProtKB">
        <authorList>
            <consortium name="RefSeq"/>
        </authorList>
    </citation>
    <scope>IDENTIFICATION</scope>
    <source>
        <tissue evidence="19">Thorax and Abdomen</tissue>
    </source>
</reference>
<dbReference type="GeneID" id="107218019"/>
<evidence type="ECO:0000256" key="7">
    <source>
        <dbReference type="ARBA" id="ARBA00022692"/>
    </source>
</evidence>
<comment type="subcellular location">
    <subcellularLocation>
        <location evidence="3">Cytoplasm</location>
        <location evidence="3">Cytoskeleton</location>
        <location evidence="3">Microtubule organizing center</location>
        <location evidence="3">Centrosome</location>
    </subcellularLocation>
    <subcellularLocation>
        <location evidence="2">Cytoplasm</location>
        <location evidence="2">Cytoskeleton</location>
        <location evidence="2">Spindle</location>
    </subcellularLocation>
    <subcellularLocation>
        <location evidence="4">Membrane</location>
        <topology evidence="4">Single-pass type I membrane protein</topology>
    </subcellularLocation>
    <subcellularLocation>
        <location evidence="1">Mitochondrion</location>
    </subcellularLocation>
</comment>
<dbReference type="GO" id="GO:0005813">
    <property type="term" value="C:centrosome"/>
    <property type="evidence" value="ECO:0007669"/>
    <property type="project" value="UniProtKB-SubCell"/>
</dbReference>
<dbReference type="FunFam" id="3.30.720.220:FF:000001">
    <property type="entry name" value="Jumping translocation breakpoint"/>
    <property type="match status" value="1"/>
</dbReference>
<feature type="transmembrane region" description="Helical" evidence="17">
    <location>
        <begin position="12"/>
        <end position="31"/>
    </location>
</feature>
<dbReference type="PANTHER" id="PTHR13041:SF3">
    <property type="entry name" value="PROTEIN JTB"/>
    <property type="match status" value="1"/>
</dbReference>
<dbReference type="Gene3D" id="3.30.720.220">
    <property type="match status" value="1"/>
</dbReference>
<evidence type="ECO:0000256" key="3">
    <source>
        <dbReference type="ARBA" id="ARBA00004300"/>
    </source>
</evidence>
<keyword evidence="11" id="KW-0496">Mitochondrion</keyword>
<name>A0A6J0B8C5_NEOLC</name>
<keyword evidence="18" id="KW-1185">Reference proteome</keyword>
<dbReference type="AlphaFoldDB" id="A0A6J0B8C5"/>
<feature type="transmembrane region" description="Helical" evidence="17">
    <location>
        <begin position="111"/>
        <end position="131"/>
    </location>
</feature>
<dbReference type="GO" id="GO:0016020">
    <property type="term" value="C:membrane"/>
    <property type="evidence" value="ECO:0007669"/>
    <property type="project" value="UniProtKB-SubCell"/>
</dbReference>
<evidence type="ECO:0000256" key="4">
    <source>
        <dbReference type="ARBA" id="ARBA00004479"/>
    </source>
</evidence>
<keyword evidence="13" id="KW-0206">Cytoskeleton</keyword>
<evidence type="ECO:0000256" key="13">
    <source>
        <dbReference type="ARBA" id="ARBA00023212"/>
    </source>
</evidence>
<evidence type="ECO:0000313" key="19">
    <source>
        <dbReference type="RefSeq" id="XP_015511244.1"/>
    </source>
</evidence>
<keyword evidence="8" id="KW-0732">Signal</keyword>
<sequence length="152" mass="17333">MIESCTKKRMLIAVTFLGGLTILVLIIESNWTDTDSSKAFVESVEKNSSCYLNEEFDVILECHPCTAFEIASESIGVCIHTSNKEVLKCRKSGITVTRSCDKVAWLEERSFWRFEGLMFGLAVLSCISVYWRENILRQRIVRKVARQLRASV</sequence>
<dbReference type="Pfam" id="PF05439">
    <property type="entry name" value="JTB"/>
    <property type="match status" value="1"/>
</dbReference>
<dbReference type="GO" id="GO:0000281">
    <property type="term" value="P:mitotic cytokinesis"/>
    <property type="evidence" value="ECO:0007669"/>
    <property type="project" value="TreeGrafter"/>
</dbReference>
<keyword evidence="9" id="KW-0498">Mitosis</keyword>
<evidence type="ECO:0000256" key="10">
    <source>
        <dbReference type="ARBA" id="ARBA00022989"/>
    </source>
</evidence>
<keyword evidence="6" id="KW-0132">Cell division</keyword>
<keyword evidence="7 17" id="KW-0812">Transmembrane</keyword>
<evidence type="ECO:0000313" key="18">
    <source>
        <dbReference type="Proteomes" id="UP000829291"/>
    </source>
</evidence>
<keyword evidence="14" id="KW-0131">Cell cycle</keyword>
<evidence type="ECO:0000256" key="2">
    <source>
        <dbReference type="ARBA" id="ARBA00004186"/>
    </source>
</evidence>
<evidence type="ECO:0000256" key="14">
    <source>
        <dbReference type="ARBA" id="ARBA00023306"/>
    </source>
</evidence>
<dbReference type="CTD" id="38235"/>
<dbReference type="RefSeq" id="XP_015511244.1">
    <property type="nucleotide sequence ID" value="XM_015655758.2"/>
</dbReference>
<dbReference type="Proteomes" id="UP000829291">
    <property type="component" value="Chromosome 5"/>
</dbReference>
<keyword evidence="5" id="KW-0963">Cytoplasm</keyword>
<dbReference type="OrthoDB" id="5971907at2759"/>
<accession>A0A6J0B8C5</accession>
<evidence type="ECO:0000256" key="15">
    <source>
        <dbReference type="ARBA" id="ARBA00060886"/>
    </source>
</evidence>
<proteinExistence type="inferred from homology"/>
<evidence type="ECO:0000256" key="12">
    <source>
        <dbReference type="ARBA" id="ARBA00023136"/>
    </source>
</evidence>
<evidence type="ECO:0000256" key="8">
    <source>
        <dbReference type="ARBA" id="ARBA00022729"/>
    </source>
</evidence>
<evidence type="ECO:0000256" key="16">
    <source>
        <dbReference type="ARBA" id="ARBA00068227"/>
    </source>
</evidence>
<comment type="similarity">
    <text evidence="15">Belongs to the JTB family.</text>
</comment>
<gene>
    <name evidence="19" type="primary">LOC107218019</name>
</gene>
<organism evidence="19">
    <name type="scientific">Neodiprion lecontei</name>
    <name type="common">Redheaded pine sawfly</name>
    <dbReference type="NCBI Taxonomy" id="441921"/>
    <lineage>
        <taxon>Eukaryota</taxon>
        <taxon>Metazoa</taxon>
        <taxon>Ecdysozoa</taxon>
        <taxon>Arthropoda</taxon>
        <taxon>Hexapoda</taxon>
        <taxon>Insecta</taxon>
        <taxon>Pterygota</taxon>
        <taxon>Neoptera</taxon>
        <taxon>Endopterygota</taxon>
        <taxon>Hymenoptera</taxon>
        <taxon>Tenthredinoidea</taxon>
        <taxon>Diprionidae</taxon>
        <taxon>Diprioninae</taxon>
        <taxon>Neodiprion</taxon>
    </lineage>
</organism>
<evidence type="ECO:0000256" key="17">
    <source>
        <dbReference type="SAM" id="Phobius"/>
    </source>
</evidence>
<evidence type="ECO:0000256" key="1">
    <source>
        <dbReference type="ARBA" id="ARBA00004173"/>
    </source>
</evidence>
<evidence type="ECO:0000256" key="6">
    <source>
        <dbReference type="ARBA" id="ARBA00022618"/>
    </source>
</evidence>
<dbReference type="GO" id="GO:0005819">
    <property type="term" value="C:spindle"/>
    <property type="evidence" value="ECO:0007669"/>
    <property type="project" value="UniProtKB-SubCell"/>
</dbReference>
<dbReference type="KEGG" id="nlo:107218019"/>
<dbReference type="InParanoid" id="A0A6J0B8C5"/>
<dbReference type="GO" id="GO:0030496">
    <property type="term" value="C:midbody"/>
    <property type="evidence" value="ECO:0007669"/>
    <property type="project" value="TreeGrafter"/>
</dbReference>
<protein>
    <recommendedName>
        <fullName evidence="16">Protein JTB</fullName>
    </recommendedName>
</protein>
<evidence type="ECO:0000256" key="5">
    <source>
        <dbReference type="ARBA" id="ARBA00022490"/>
    </source>
</evidence>
<dbReference type="PANTHER" id="PTHR13041">
    <property type="entry name" value="JTB PROTEIN-RELATED"/>
    <property type="match status" value="1"/>
</dbReference>